<evidence type="ECO:0000256" key="3">
    <source>
        <dbReference type="SAM" id="MobiDB-lite"/>
    </source>
</evidence>
<comment type="similarity">
    <text evidence="2">Belongs to the major facilitator superfamily.</text>
</comment>
<keyword evidence="4" id="KW-0472">Membrane</keyword>
<dbReference type="GO" id="GO:0008643">
    <property type="term" value="P:carbohydrate transport"/>
    <property type="evidence" value="ECO:0007669"/>
    <property type="project" value="InterPro"/>
</dbReference>
<dbReference type="PANTHER" id="PTHR11328">
    <property type="entry name" value="MAJOR FACILITATOR SUPERFAMILY DOMAIN-CONTAINING PROTEIN"/>
    <property type="match status" value="1"/>
</dbReference>
<evidence type="ECO:0000256" key="2">
    <source>
        <dbReference type="ARBA" id="ARBA00008335"/>
    </source>
</evidence>
<dbReference type="AlphaFoldDB" id="A0A553QIX2"/>
<keyword evidence="4" id="KW-0812">Transmembrane</keyword>
<feature type="transmembrane region" description="Helical" evidence="4">
    <location>
        <begin position="71"/>
        <end position="95"/>
    </location>
</feature>
<sequence>MADTNGENHDNPRDGKTTSVAENYNSKPILPGIPRSRKLCYAIGGMPYEFTLVVKLFYMQIFLLDVVKMEAFYASIILFLGKVWDAITDPLIGYAVSKSGRTRIGKFIPWIMLSMPFAIISYVMLWFAPHDSTSTALSFSWYFIWCCLFDSFVTCHHVPYSSLNMFLGGNQKDRDSATAYMGVHHAKRSYTCNSQNDTVEPSGNITEVDFSDLQNTRRAYLISALVLGAMYFLCCLILFLGVKEQLTPQSEVNHPSVPYLTTVKMVMTHNPYVRLLLGFLFSSLAFQVTLGNFALFSTYAADMGAYFQHFNFVNLLKNPSYPELEPLFYSYFVFFNKLGGGLSLGISTLVLHFVGYTPGVCKHTERVVFTIWVLFAILPICLVLVGMTMFYFYPINEKRRQEIQEAMRTKTTTEDEKKL</sequence>
<reference evidence="5 6" key="1">
    <citation type="journal article" date="2019" name="Sci. Data">
        <title>Hybrid genome assembly and annotation of Danionella translucida.</title>
        <authorList>
            <person name="Kadobianskyi M."/>
            <person name="Schulze L."/>
            <person name="Schuelke M."/>
            <person name="Judkewitz B."/>
        </authorList>
    </citation>
    <scope>NUCLEOTIDE SEQUENCE [LARGE SCALE GENOMIC DNA]</scope>
    <source>
        <strain evidence="5 6">Bolton</strain>
    </source>
</reference>
<feature type="transmembrane region" description="Helical" evidence="4">
    <location>
        <begin position="327"/>
        <end position="355"/>
    </location>
</feature>
<dbReference type="SUPFAM" id="SSF103473">
    <property type="entry name" value="MFS general substrate transporter"/>
    <property type="match status" value="1"/>
</dbReference>
<dbReference type="STRING" id="623744.A0A553QIX2"/>
<keyword evidence="6" id="KW-1185">Reference proteome</keyword>
<gene>
    <name evidence="5" type="ORF">DNTS_030356</name>
</gene>
<name>A0A553QIX2_9TELE</name>
<proteinExistence type="inferred from homology"/>
<feature type="transmembrane region" description="Helical" evidence="4">
    <location>
        <begin position="367"/>
        <end position="393"/>
    </location>
</feature>
<comment type="caution">
    <text evidence="5">The sequence shown here is derived from an EMBL/GenBank/DDBJ whole genome shotgun (WGS) entry which is preliminary data.</text>
</comment>
<dbReference type="EMBL" id="SRMA01025910">
    <property type="protein sequence ID" value="TRY89879.1"/>
    <property type="molecule type" value="Genomic_DNA"/>
</dbReference>
<feature type="region of interest" description="Disordered" evidence="3">
    <location>
        <begin position="1"/>
        <end position="23"/>
    </location>
</feature>
<dbReference type="InterPro" id="IPR036259">
    <property type="entry name" value="MFS_trans_sf"/>
</dbReference>
<feature type="transmembrane region" description="Helical" evidence="4">
    <location>
        <begin position="107"/>
        <end position="127"/>
    </location>
</feature>
<evidence type="ECO:0000313" key="5">
    <source>
        <dbReference type="EMBL" id="TRY89879.1"/>
    </source>
</evidence>
<dbReference type="Pfam" id="PF13347">
    <property type="entry name" value="MFS_2"/>
    <property type="match status" value="2"/>
</dbReference>
<dbReference type="OrthoDB" id="197206at2759"/>
<evidence type="ECO:0000313" key="6">
    <source>
        <dbReference type="Proteomes" id="UP000316079"/>
    </source>
</evidence>
<dbReference type="GO" id="GO:0005886">
    <property type="term" value="C:plasma membrane"/>
    <property type="evidence" value="ECO:0007669"/>
    <property type="project" value="TreeGrafter"/>
</dbReference>
<feature type="transmembrane region" description="Helical" evidence="4">
    <location>
        <begin position="139"/>
        <end position="158"/>
    </location>
</feature>
<dbReference type="GO" id="GO:0015293">
    <property type="term" value="F:symporter activity"/>
    <property type="evidence" value="ECO:0007669"/>
    <property type="project" value="InterPro"/>
</dbReference>
<evidence type="ECO:0000256" key="4">
    <source>
        <dbReference type="SAM" id="Phobius"/>
    </source>
</evidence>
<feature type="compositionally biased region" description="Basic and acidic residues" evidence="3">
    <location>
        <begin position="1"/>
        <end position="16"/>
    </location>
</feature>
<organism evidence="5 6">
    <name type="scientific">Danionella cerebrum</name>
    <dbReference type="NCBI Taxonomy" id="2873325"/>
    <lineage>
        <taxon>Eukaryota</taxon>
        <taxon>Metazoa</taxon>
        <taxon>Chordata</taxon>
        <taxon>Craniata</taxon>
        <taxon>Vertebrata</taxon>
        <taxon>Euteleostomi</taxon>
        <taxon>Actinopterygii</taxon>
        <taxon>Neopterygii</taxon>
        <taxon>Teleostei</taxon>
        <taxon>Ostariophysi</taxon>
        <taxon>Cypriniformes</taxon>
        <taxon>Danionidae</taxon>
        <taxon>Danioninae</taxon>
        <taxon>Danionella</taxon>
    </lineage>
</organism>
<protein>
    <recommendedName>
        <fullName evidence="7">Major facilitator superfamily (MFS) profile domain-containing protein</fullName>
    </recommendedName>
</protein>
<dbReference type="InterPro" id="IPR039672">
    <property type="entry name" value="MFS_2"/>
</dbReference>
<keyword evidence="4" id="KW-1133">Transmembrane helix</keyword>
<dbReference type="PANTHER" id="PTHR11328:SF31">
    <property type="entry name" value="SODIUM-DEPENDENT LYSOPHOSPHATIDYLCHOLINE SYMPORTER 1 ISOFORM X1-RELATED"/>
    <property type="match status" value="1"/>
</dbReference>
<feature type="transmembrane region" description="Helical" evidence="4">
    <location>
        <begin position="219"/>
        <end position="242"/>
    </location>
</feature>
<feature type="transmembrane region" description="Helical" evidence="4">
    <location>
        <begin position="39"/>
        <end position="59"/>
    </location>
</feature>
<feature type="transmembrane region" description="Helical" evidence="4">
    <location>
        <begin position="275"/>
        <end position="296"/>
    </location>
</feature>
<evidence type="ECO:0000256" key="1">
    <source>
        <dbReference type="ARBA" id="ARBA00004141"/>
    </source>
</evidence>
<evidence type="ECO:0008006" key="7">
    <source>
        <dbReference type="Google" id="ProtNLM"/>
    </source>
</evidence>
<accession>A0A553QIX2</accession>
<comment type="subcellular location">
    <subcellularLocation>
        <location evidence="1">Membrane</location>
        <topology evidence="1">Multi-pass membrane protein</topology>
    </subcellularLocation>
</comment>
<dbReference type="Proteomes" id="UP000316079">
    <property type="component" value="Unassembled WGS sequence"/>
</dbReference>